<reference evidence="2" key="1">
    <citation type="submission" date="2020-09" db="EMBL/GenBank/DDBJ databases">
        <title>Genome-Enabled Discovery of Anthraquinone Biosynthesis in Senna tora.</title>
        <authorList>
            <person name="Kang S.-H."/>
            <person name="Pandey R.P."/>
            <person name="Lee C.-M."/>
            <person name="Sim J.-S."/>
            <person name="Jeong J.-T."/>
            <person name="Choi B.-S."/>
            <person name="Jung M."/>
            <person name="Ginzburg D."/>
            <person name="Zhao K."/>
            <person name="Won S.Y."/>
            <person name="Oh T.-J."/>
            <person name="Yu Y."/>
            <person name="Kim N.-H."/>
            <person name="Lee O.R."/>
            <person name="Lee T.-H."/>
            <person name="Bashyal P."/>
            <person name="Kim T.-S."/>
            <person name="Lee W.-H."/>
            <person name="Kawkins C."/>
            <person name="Kim C.-K."/>
            <person name="Kim J.S."/>
            <person name="Ahn B.O."/>
            <person name="Rhee S.Y."/>
            <person name="Sohng J.K."/>
        </authorList>
    </citation>
    <scope>NUCLEOTIDE SEQUENCE</scope>
    <source>
        <tissue evidence="2">Leaf</tissue>
    </source>
</reference>
<dbReference type="AlphaFoldDB" id="A0A834X0Q3"/>
<accession>A0A834X0Q3</accession>
<gene>
    <name evidence="2" type="ORF">G2W53_010996</name>
</gene>
<evidence type="ECO:0000256" key="1">
    <source>
        <dbReference type="SAM" id="MobiDB-lite"/>
    </source>
</evidence>
<organism evidence="2 3">
    <name type="scientific">Senna tora</name>
    <dbReference type="NCBI Taxonomy" id="362788"/>
    <lineage>
        <taxon>Eukaryota</taxon>
        <taxon>Viridiplantae</taxon>
        <taxon>Streptophyta</taxon>
        <taxon>Embryophyta</taxon>
        <taxon>Tracheophyta</taxon>
        <taxon>Spermatophyta</taxon>
        <taxon>Magnoliopsida</taxon>
        <taxon>eudicotyledons</taxon>
        <taxon>Gunneridae</taxon>
        <taxon>Pentapetalae</taxon>
        <taxon>rosids</taxon>
        <taxon>fabids</taxon>
        <taxon>Fabales</taxon>
        <taxon>Fabaceae</taxon>
        <taxon>Caesalpinioideae</taxon>
        <taxon>Cassia clade</taxon>
        <taxon>Senna</taxon>
    </lineage>
</organism>
<dbReference type="Proteomes" id="UP000634136">
    <property type="component" value="Unassembled WGS sequence"/>
</dbReference>
<feature type="region of interest" description="Disordered" evidence="1">
    <location>
        <begin position="1"/>
        <end position="27"/>
    </location>
</feature>
<protein>
    <submittedName>
        <fullName evidence="2">Uncharacterized protein</fullName>
    </submittedName>
</protein>
<evidence type="ECO:0000313" key="3">
    <source>
        <dbReference type="Proteomes" id="UP000634136"/>
    </source>
</evidence>
<comment type="caution">
    <text evidence="2">The sequence shown here is derived from an EMBL/GenBank/DDBJ whole genome shotgun (WGS) entry which is preliminary data.</text>
</comment>
<dbReference type="EMBL" id="JAAIUW010000004">
    <property type="protein sequence ID" value="KAF7836137.1"/>
    <property type="molecule type" value="Genomic_DNA"/>
</dbReference>
<keyword evidence="3" id="KW-1185">Reference proteome</keyword>
<proteinExistence type="predicted"/>
<feature type="compositionally biased region" description="Basic and acidic residues" evidence="1">
    <location>
        <begin position="18"/>
        <end position="27"/>
    </location>
</feature>
<evidence type="ECO:0000313" key="2">
    <source>
        <dbReference type="EMBL" id="KAF7836137.1"/>
    </source>
</evidence>
<sequence length="27" mass="3061">MEDREMENFTGDSLEANAGERDFAGLR</sequence>
<name>A0A834X0Q3_9FABA</name>